<dbReference type="STRING" id="564198.BST17_21155"/>
<dbReference type="InterPro" id="IPR038378">
    <property type="entry name" value="MHB_sf"/>
</dbReference>
<evidence type="ECO:0000259" key="2">
    <source>
        <dbReference type="Pfam" id="PF16525"/>
    </source>
</evidence>
<comment type="caution">
    <text evidence="3">The sequence shown here is derived from an EMBL/GenBank/DDBJ whole genome shotgun (WGS) entry which is preliminary data.</text>
</comment>
<gene>
    <name evidence="3" type="ORF">BST17_21155</name>
</gene>
<protein>
    <recommendedName>
        <fullName evidence="2">Haemophore haem-binding domain-containing protein</fullName>
    </recommendedName>
</protein>
<dbReference type="NCBIfam" id="TIGR04529">
    <property type="entry name" value="MTB_hemophore"/>
    <property type="match status" value="1"/>
</dbReference>
<keyword evidence="4" id="KW-1185">Reference proteome</keyword>
<evidence type="ECO:0000256" key="1">
    <source>
        <dbReference type="SAM" id="SignalP"/>
    </source>
</evidence>
<proteinExistence type="predicted"/>
<dbReference type="EMBL" id="MVHJ01000022">
    <property type="protein sequence ID" value="ORA02941.1"/>
    <property type="molecule type" value="Genomic_DNA"/>
</dbReference>
<dbReference type="AlphaFoldDB" id="A0A1W9YS89"/>
<dbReference type="GO" id="GO:0020037">
    <property type="term" value="F:heme binding"/>
    <property type="evidence" value="ECO:0007669"/>
    <property type="project" value="InterPro"/>
</dbReference>
<dbReference type="Gene3D" id="1.20.20.20">
    <property type="entry name" value="Haemophore, haem-binding domain"/>
    <property type="match status" value="1"/>
</dbReference>
<dbReference type="InterPro" id="IPR032407">
    <property type="entry name" value="MHB"/>
</dbReference>
<evidence type="ECO:0000313" key="4">
    <source>
        <dbReference type="Proteomes" id="UP000192366"/>
    </source>
</evidence>
<name>A0A1W9YS89_MYCBA</name>
<keyword evidence="1" id="KW-0732">Signal</keyword>
<feature type="signal peptide" evidence="1">
    <location>
        <begin position="1"/>
        <end position="27"/>
    </location>
</feature>
<reference evidence="3 4" key="1">
    <citation type="submission" date="2017-02" db="EMBL/GenBank/DDBJ databases">
        <title>The new phylogeny of genus Mycobacterium.</title>
        <authorList>
            <person name="Tortoli E."/>
            <person name="Trovato A."/>
            <person name="Cirillo D.M."/>
        </authorList>
    </citation>
    <scope>NUCLEOTIDE SEQUENCE [LARGE SCALE GENOMIC DNA]</scope>
    <source>
        <strain evidence="3 4">DSM 45578</strain>
    </source>
</reference>
<dbReference type="OrthoDB" id="4728894at2"/>
<accession>A0A1W9YS89</accession>
<dbReference type="Pfam" id="PF16525">
    <property type="entry name" value="MHB"/>
    <property type="match status" value="1"/>
</dbReference>
<dbReference type="RefSeq" id="WP_083060863.1">
    <property type="nucleotide sequence ID" value="NZ_CALUAE010000011.1"/>
</dbReference>
<feature type="chain" id="PRO_5012145474" description="Haemophore haem-binding domain-containing protein" evidence="1">
    <location>
        <begin position="28"/>
        <end position="121"/>
    </location>
</feature>
<organism evidence="3 4">
    <name type="scientific">Mycolicibacterium bacteremicum</name>
    <name type="common">Mycobacterium bacteremicum</name>
    <dbReference type="NCBI Taxonomy" id="564198"/>
    <lineage>
        <taxon>Bacteria</taxon>
        <taxon>Bacillati</taxon>
        <taxon>Actinomycetota</taxon>
        <taxon>Actinomycetes</taxon>
        <taxon>Mycobacteriales</taxon>
        <taxon>Mycobacteriaceae</taxon>
        <taxon>Mycolicibacterium</taxon>
    </lineage>
</organism>
<evidence type="ECO:0000313" key="3">
    <source>
        <dbReference type="EMBL" id="ORA02941.1"/>
    </source>
</evidence>
<feature type="domain" description="Haemophore haem-binding" evidence="2">
    <location>
        <begin position="29"/>
        <end position="105"/>
    </location>
</feature>
<sequence length="121" mass="12035">MKPIATLALAGLAASIVSVSAAPAASAAPPCSASNLATVASGVLAQAGGYLDTHPSANDVLTAAANQPTAEAEQSIRGYFLTHPGEFLDLQNIARPLIDLRRSCGVAVSPGQLAALIDALS</sequence>
<dbReference type="Proteomes" id="UP000192366">
    <property type="component" value="Unassembled WGS sequence"/>
</dbReference>